<proteinExistence type="predicted"/>
<dbReference type="PANTHER" id="PTHR21666:SF270">
    <property type="entry name" value="MUREIN HYDROLASE ACTIVATOR ENVC"/>
    <property type="match status" value="1"/>
</dbReference>
<evidence type="ECO:0000259" key="3">
    <source>
        <dbReference type="PROSITE" id="PS51782"/>
    </source>
</evidence>
<dbReference type="InterPro" id="IPR011055">
    <property type="entry name" value="Dup_hybrid_motif"/>
</dbReference>
<organism evidence="4 5">
    <name type="scientific">Streptohalobacillus salinus</name>
    <dbReference type="NCBI Taxonomy" id="621096"/>
    <lineage>
        <taxon>Bacteria</taxon>
        <taxon>Bacillati</taxon>
        <taxon>Bacillota</taxon>
        <taxon>Bacilli</taxon>
        <taxon>Bacillales</taxon>
        <taxon>Bacillaceae</taxon>
        <taxon>Streptohalobacillus</taxon>
    </lineage>
</organism>
<dbReference type="Proteomes" id="UP000247922">
    <property type="component" value="Unassembled WGS sequence"/>
</dbReference>
<evidence type="ECO:0000313" key="4">
    <source>
        <dbReference type="EMBL" id="PXW89781.1"/>
    </source>
</evidence>
<dbReference type="InterPro" id="IPR016047">
    <property type="entry name" value="M23ase_b-sheet_dom"/>
</dbReference>
<evidence type="ECO:0000259" key="2">
    <source>
        <dbReference type="PROSITE" id="PS51109"/>
    </source>
</evidence>
<dbReference type="Gene3D" id="3.10.350.10">
    <property type="entry name" value="LysM domain"/>
    <property type="match status" value="1"/>
</dbReference>
<dbReference type="PANTHER" id="PTHR21666">
    <property type="entry name" value="PEPTIDASE-RELATED"/>
    <property type="match status" value="1"/>
</dbReference>
<dbReference type="Pfam" id="PF07501">
    <property type="entry name" value="G5"/>
    <property type="match status" value="1"/>
</dbReference>
<dbReference type="InterPro" id="IPR036779">
    <property type="entry name" value="LysM_dom_sf"/>
</dbReference>
<dbReference type="SMART" id="SM00257">
    <property type="entry name" value="LysM"/>
    <property type="match status" value="1"/>
</dbReference>
<accession>A0A2V3W9T3</accession>
<evidence type="ECO:0000256" key="1">
    <source>
        <dbReference type="ARBA" id="ARBA00022729"/>
    </source>
</evidence>
<dbReference type="RefSeq" id="WP_245881989.1">
    <property type="nucleotide sequence ID" value="NZ_QJJR01000009.1"/>
</dbReference>
<dbReference type="InterPro" id="IPR011098">
    <property type="entry name" value="G5_dom"/>
</dbReference>
<dbReference type="CDD" id="cd12797">
    <property type="entry name" value="M23_peptidase"/>
    <property type="match status" value="1"/>
</dbReference>
<sequence>MMSQRLSQLFTKNNILLLLFATFVITLILGMLNTDSRVAYAEEELTLDNVYHIYLDDQHIGDVDDEALVTAAVNDAIERKEADSATQAEADEAKQALRYGLKQTLNVVEERVFVADVDNEETISTLEEVMELGVRSTELMIGEKSVGYFKNSEAVDTLIKQYKAKFVDEDIIDQFEAKEEETLVIDNTTYLDIRLSEATATNDVVITEDELLNTEQGLRILEKGTLEDKLHTVVSGDTVNGIATQYNLTKDELFALNDGLTEESILAIDDQLNVTDYASFVDVIVEQEKHVEEVIKHDAKVEETDALYKGDSRTKQEGADGTKDVDYKLALVNGKVTAKEVIEETITKEPVTEITEKGTKVVPSRGTGSFSWPAVGGYQSSSYGPRWGSFHKGIDIARPSNRNILASDNGTVERISYNAGGYGHYLVVNHNNGYKTLYAHLSSISVNVGQSVPRGTVLGQMGSTGRSTGIHLHFEVMKNGSTINPAAVLN</sequence>
<dbReference type="EMBL" id="QJJR01000009">
    <property type="protein sequence ID" value="PXW89781.1"/>
    <property type="molecule type" value="Genomic_DNA"/>
</dbReference>
<keyword evidence="1" id="KW-0732">Signal</keyword>
<protein>
    <submittedName>
        <fullName evidence="4">Murein DD-endopeptidase MepM/ murein hydrolase activator NlpD</fullName>
    </submittedName>
</protein>
<keyword evidence="4" id="KW-0378">Hydrolase</keyword>
<keyword evidence="5" id="KW-1185">Reference proteome</keyword>
<dbReference type="InterPro" id="IPR018392">
    <property type="entry name" value="LysM"/>
</dbReference>
<dbReference type="SUPFAM" id="SSF51261">
    <property type="entry name" value="Duplicated hybrid motif"/>
    <property type="match status" value="1"/>
</dbReference>
<gene>
    <name evidence="4" type="ORF">DES38_10917</name>
</gene>
<dbReference type="SUPFAM" id="SSF54106">
    <property type="entry name" value="LysM domain"/>
    <property type="match status" value="1"/>
</dbReference>
<name>A0A2V3W9T3_9BACI</name>
<dbReference type="Pfam" id="PF01551">
    <property type="entry name" value="Peptidase_M23"/>
    <property type="match status" value="1"/>
</dbReference>
<dbReference type="GO" id="GO:0004222">
    <property type="term" value="F:metalloendopeptidase activity"/>
    <property type="evidence" value="ECO:0007669"/>
    <property type="project" value="TreeGrafter"/>
</dbReference>
<dbReference type="AlphaFoldDB" id="A0A2V3W9T3"/>
<feature type="domain" description="LysM" evidence="3">
    <location>
        <begin position="229"/>
        <end position="274"/>
    </location>
</feature>
<dbReference type="PROSITE" id="PS51782">
    <property type="entry name" value="LYSM"/>
    <property type="match status" value="1"/>
</dbReference>
<dbReference type="Gene3D" id="2.70.70.10">
    <property type="entry name" value="Glucose Permease (Domain IIA)"/>
    <property type="match status" value="1"/>
</dbReference>
<dbReference type="InterPro" id="IPR050570">
    <property type="entry name" value="Cell_wall_metabolism_enzyme"/>
</dbReference>
<dbReference type="Pfam" id="PF01476">
    <property type="entry name" value="LysM"/>
    <property type="match status" value="1"/>
</dbReference>
<comment type="caution">
    <text evidence="4">The sequence shown here is derived from an EMBL/GenBank/DDBJ whole genome shotgun (WGS) entry which is preliminary data.</text>
</comment>
<feature type="domain" description="G5" evidence="2">
    <location>
        <begin position="281"/>
        <end position="361"/>
    </location>
</feature>
<evidence type="ECO:0000313" key="5">
    <source>
        <dbReference type="Proteomes" id="UP000247922"/>
    </source>
</evidence>
<dbReference type="SMART" id="SM01208">
    <property type="entry name" value="G5"/>
    <property type="match status" value="1"/>
</dbReference>
<dbReference type="PROSITE" id="PS51109">
    <property type="entry name" value="G5"/>
    <property type="match status" value="1"/>
</dbReference>
<reference evidence="4 5" key="1">
    <citation type="submission" date="2018-05" db="EMBL/GenBank/DDBJ databases">
        <title>Genomic Encyclopedia of Type Strains, Phase IV (KMG-IV): sequencing the most valuable type-strain genomes for metagenomic binning, comparative biology and taxonomic classification.</title>
        <authorList>
            <person name="Goeker M."/>
        </authorList>
    </citation>
    <scope>NUCLEOTIDE SEQUENCE [LARGE SCALE GENOMIC DNA]</scope>
    <source>
        <strain evidence="4 5">DSM 22440</strain>
    </source>
</reference>
<dbReference type="CDD" id="cd00118">
    <property type="entry name" value="LysM"/>
    <property type="match status" value="1"/>
</dbReference>
<dbReference type="Gene3D" id="2.20.230.10">
    <property type="entry name" value="Resuscitation-promoting factor rpfb"/>
    <property type="match status" value="1"/>
</dbReference>